<evidence type="ECO:0000313" key="2">
    <source>
        <dbReference type="Proteomes" id="UP000014012"/>
    </source>
</evidence>
<gene>
    <name evidence="1" type="ORF">PLESHI_10700</name>
</gene>
<protein>
    <submittedName>
        <fullName evidence="1">Uncharacterized protein</fullName>
    </submittedName>
</protein>
<sequence length="91" mass="10300">MLTLHQIKLVLLYGMPTRNNITLRVARSYPPRTRASMLTLDYIAHWMSRYKMGTLNLIAIYMGKMITLVSNCFTLPSLPGAVQNIISALDT</sequence>
<reference evidence="1 2" key="1">
    <citation type="journal article" date="2013" name="Genome Announc.">
        <title>Genome Sequence of Plesiomonas shigelloides Strain 302-73 (Serotype O1).</title>
        <authorList>
            <person name="Pique N."/>
            <person name="Aquilini E."/>
            <person name="Alioto T."/>
            <person name="Minana-Galbis D."/>
            <person name="Tomas J.M."/>
        </authorList>
    </citation>
    <scope>NUCLEOTIDE SEQUENCE [LARGE SCALE GENOMIC DNA]</scope>
    <source>
        <strain evidence="1 2">302-73</strain>
    </source>
</reference>
<name>R8AQ18_PLESH</name>
<dbReference type="EMBL" id="AQQO01000342">
    <property type="protein sequence ID" value="EON88418.1"/>
    <property type="molecule type" value="Genomic_DNA"/>
</dbReference>
<dbReference type="AlphaFoldDB" id="R8AQ18"/>
<dbReference type="Proteomes" id="UP000014012">
    <property type="component" value="Unassembled WGS sequence"/>
</dbReference>
<evidence type="ECO:0000313" key="1">
    <source>
        <dbReference type="EMBL" id="EON88418.1"/>
    </source>
</evidence>
<comment type="caution">
    <text evidence="1">The sequence shown here is derived from an EMBL/GenBank/DDBJ whole genome shotgun (WGS) entry which is preliminary data.</text>
</comment>
<organism evidence="1 2">
    <name type="scientific">Plesiomonas shigelloides 302-73</name>
    <dbReference type="NCBI Taxonomy" id="1315976"/>
    <lineage>
        <taxon>Bacteria</taxon>
        <taxon>Pseudomonadati</taxon>
        <taxon>Pseudomonadota</taxon>
        <taxon>Gammaproteobacteria</taxon>
        <taxon>Enterobacterales</taxon>
        <taxon>Enterobacteriaceae</taxon>
        <taxon>Plesiomonas</taxon>
    </lineage>
</organism>
<proteinExistence type="predicted"/>
<keyword evidence="2" id="KW-1185">Reference proteome</keyword>
<accession>R8AQ18</accession>
<dbReference type="HOGENOM" id="CLU_2424418_0_0_6"/>